<dbReference type="Proteomes" id="UP000316476">
    <property type="component" value="Unassembled WGS sequence"/>
</dbReference>
<evidence type="ECO:0000256" key="1">
    <source>
        <dbReference type="SAM" id="MobiDB-lite"/>
    </source>
</evidence>
<accession>A0A5C6FIR2</accession>
<sequence length="175" mass="19706" precursor="true">MPRFTSSLLALAIGLTCTTRLLADSDALAVKPLDQAVLEFNAEWESARRQIDVPRLTVEEVVAAIRHDSDELSEHAEAIAKKIAETKTLPSGTKLSLRRRHFSNQTMSYVWNIALVIDKTWDDSQQTDDVSEPNRNRRGTPVETLLVRKRYLASQPRRAGQDLKPLDELLANSSR</sequence>
<evidence type="ECO:0000313" key="3">
    <source>
        <dbReference type="EMBL" id="TWU59539.1"/>
    </source>
</evidence>
<evidence type="ECO:0000256" key="2">
    <source>
        <dbReference type="SAM" id="SignalP"/>
    </source>
</evidence>
<organism evidence="3 4">
    <name type="scientific">Crateriforma conspicua</name>
    <dbReference type="NCBI Taxonomy" id="2527996"/>
    <lineage>
        <taxon>Bacteria</taxon>
        <taxon>Pseudomonadati</taxon>
        <taxon>Planctomycetota</taxon>
        <taxon>Planctomycetia</taxon>
        <taxon>Planctomycetales</taxon>
        <taxon>Planctomycetaceae</taxon>
        <taxon>Crateriforma</taxon>
    </lineage>
</organism>
<dbReference type="AlphaFoldDB" id="A0A5C6FIR2"/>
<proteinExistence type="predicted"/>
<reference evidence="3 4" key="1">
    <citation type="submission" date="2019-02" db="EMBL/GenBank/DDBJ databases">
        <title>Deep-cultivation of Planctomycetes and their phenomic and genomic characterization uncovers novel biology.</title>
        <authorList>
            <person name="Wiegand S."/>
            <person name="Jogler M."/>
            <person name="Boedeker C."/>
            <person name="Pinto D."/>
            <person name="Vollmers J."/>
            <person name="Rivas-Marin E."/>
            <person name="Kohn T."/>
            <person name="Peeters S.H."/>
            <person name="Heuer A."/>
            <person name="Rast P."/>
            <person name="Oberbeckmann S."/>
            <person name="Bunk B."/>
            <person name="Jeske O."/>
            <person name="Meyerdierks A."/>
            <person name="Storesund J.E."/>
            <person name="Kallscheuer N."/>
            <person name="Luecker S."/>
            <person name="Lage O.M."/>
            <person name="Pohl T."/>
            <person name="Merkel B.J."/>
            <person name="Hornburger P."/>
            <person name="Mueller R.-W."/>
            <person name="Bruemmer F."/>
            <person name="Labrenz M."/>
            <person name="Spormann A.M."/>
            <person name="Op Den Camp H."/>
            <person name="Overmann J."/>
            <person name="Amann R."/>
            <person name="Jetten M.S.M."/>
            <person name="Mascher T."/>
            <person name="Medema M.H."/>
            <person name="Devos D.P."/>
            <person name="Kaster A.-K."/>
            <person name="Ovreas L."/>
            <person name="Rohde M."/>
            <person name="Galperin M.Y."/>
            <person name="Jogler C."/>
        </authorList>
    </citation>
    <scope>NUCLEOTIDE SEQUENCE [LARGE SCALE GENOMIC DNA]</scope>
    <source>
        <strain evidence="3 4">V7</strain>
    </source>
</reference>
<dbReference type="EMBL" id="SJPZ01000008">
    <property type="protein sequence ID" value="TWU59539.1"/>
    <property type="molecule type" value="Genomic_DNA"/>
</dbReference>
<feature type="region of interest" description="Disordered" evidence="1">
    <location>
        <begin position="153"/>
        <end position="175"/>
    </location>
</feature>
<name>A0A5C6FIR2_9PLAN</name>
<evidence type="ECO:0008006" key="5">
    <source>
        <dbReference type="Google" id="ProtNLM"/>
    </source>
</evidence>
<feature type="signal peptide" evidence="2">
    <location>
        <begin position="1"/>
        <end position="23"/>
    </location>
</feature>
<dbReference type="RefSeq" id="WP_146416588.1">
    <property type="nucleotide sequence ID" value="NZ_SJPZ01000008.1"/>
</dbReference>
<feature type="chain" id="PRO_5022804891" description="Secreted protein" evidence="2">
    <location>
        <begin position="24"/>
        <end position="175"/>
    </location>
</feature>
<comment type="caution">
    <text evidence="3">The sequence shown here is derived from an EMBL/GenBank/DDBJ whole genome shotgun (WGS) entry which is preliminary data.</text>
</comment>
<gene>
    <name evidence="3" type="ORF">V7x_55850</name>
</gene>
<keyword evidence="2" id="KW-0732">Signal</keyword>
<evidence type="ECO:0000313" key="4">
    <source>
        <dbReference type="Proteomes" id="UP000316476"/>
    </source>
</evidence>
<protein>
    <recommendedName>
        <fullName evidence="5">Secreted protein</fullName>
    </recommendedName>
</protein>